<sequence length="79" mass="8426">MTDLNPQPTIKPVAAIAIKQAAIVDSGMREANKEKTDINTTKHTASSESESNLTATTRQHASADVAPELYTTETQGSLQ</sequence>
<organism evidence="2 3">
    <name type="scientific">Haloquadratum walsbyi J07HQW2</name>
    <dbReference type="NCBI Taxonomy" id="1238425"/>
    <lineage>
        <taxon>Archaea</taxon>
        <taxon>Methanobacteriati</taxon>
        <taxon>Methanobacteriota</taxon>
        <taxon>Stenosarchaea group</taxon>
        <taxon>Halobacteria</taxon>
        <taxon>Halobacteriales</taxon>
        <taxon>Haloferacaceae</taxon>
        <taxon>Haloquadratum</taxon>
    </lineage>
</organism>
<dbReference type="EMBL" id="KE356561">
    <property type="protein sequence ID" value="ERG96114.1"/>
    <property type="molecule type" value="Genomic_DNA"/>
</dbReference>
<feature type="compositionally biased region" description="Polar residues" evidence="1">
    <location>
        <begin position="38"/>
        <end position="60"/>
    </location>
</feature>
<reference evidence="2 3" key="1">
    <citation type="journal article" date="2013" name="PLoS ONE">
        <title>Assembly-driven community genomics of a hypersaline microbial ecosystem.</title>
        <authorList>
            <person name="Podell S."/>
            <person name="Ugalde J.A."/>
            <person name="Narasingarao P."/>
            <person name="Banfield J.F."/>
            <person name="Heidelberg K.B."/>
            <person name="Allen E.E."/>
        </authorList>
    </citation>
    <scope>NUCLEOTIDE SEQUENCE [LARGE SCALE GENOMIC DNA]</scope>
    <source>
        <strain evidence="3">J07HQW2</strain>
    </source>
</reference>
<evidence type="ECO:0000313" key="3">
    <source>
        <dbReference type="Proteomes" id="UP000030710"/>
    </source>
</evidence>
<accession>U1N008</accession>
<name>U1N008_9EURY</name>
<evidence type="ECO:0000313" key="2">
    <source>
        <dbReference type="EMBL" id="ERG96114.1"/>
    </source>
</evidence>
<feature type="region of interest" description="Disordered" evidence="1">
    <location>
        <begin position="28"/>
        <end position="79"/>
    </location>
</feature>
<proteinExistence type="predicted"/>
<dbReference type="HOGENOM" id="CLU_169411_0_0_2"/>
<protein>
    <submittedName>
        <fullName evidence="2">Uncharacterized protein</fullName>
    </submittedName>
</protein>
<dbReference type="STRING" id="1238425.J07HQW2_02583"/>
<dbReference type="Proteomes" id="UP000030710">
    <property type="component" value="Unassembled WGS sequence"/>
</dbReference>
<gene>
    <name evidence="2" type="ORF">J07HQW2_02583</name>
</gene>
<dbReference type="AlphaFoldDB" id="U1N008"/>
<evidence type="ECO:0000256" key="1">
    <source>
        <dbReference type="SAM" id="MobiDB-lite"/>
    </source>
</evidence>
<feature type="compositionally biased region" description="Basic and acidic residues" evidence="1">
    <location>
        <begin position="28"/>
        <end position="37"/>
    </location>
</feature>
<dbReference type="RefSeq" id="WP_021055582.1">
    <property type="nucleotide sequence ID" value="NZ_KE356561.1"/>
</dbReference>